<protein>
    <submittedName>
        <fullName evidence="1">Uncharacterized protein</fullName>
    </submittedName>
</protein>
<evidence type="ECO:0000313" key="1">
    <source>
        <dbReference type="EMBL" id="ETJ41318.1"/>
    </source>
</evidence>
<organism evidence="1">
    <name type="scientific">human gut metagenome</name>
    <dbReference type="NCBI Taxonomy" id="408170"/>
    <lineage>
        <taxon>unclassified sequences</taxon>
        <taxon>metagenomes</taxon>
        <taxon>organismal metagenomes</taxon>
    </lineage>
</organism>
<feature type="non-terminal residue" evidence="1">
    <location>
        <position position="1"/>
    </location>
</feature>
<gene>
    <name evidence="1" type="ORF">Q604_UNBC04753G0001</name>
</gene>
<accession>W1YFM1</accession>
<reference evidence="1" key="1">
    <citation type="submission" date="2013-12" db="EMBL/GenBank/DDBJ databases">
        <title>A Varibaculum cambriense genome reconstructed from a premature infant gut community with otherwise low bacterial novelty that shifts toward anaerobic metabolism during the third week of life.</title>
        <authorList>
            <person name="Brown C.T."/>
            <person name="Sharon I."/>
            <person name="Thomas B.C."/>
            <person name="Castelle C.J."/>
            <person name="Morowitz M.J."/>
            <person name="Banfield J.F."/>
        </authorList>
    </citation>
    <scope>NUCLEOTIDE SEQUENCE</scope>
</reference>
<dbReference type="EMBL" id="AZMM01004753">
    <property type="protein sequence ID" value="ETJ41318.1"/>
    <property type="molecule type" value="Genomic_DNA"/>
</dbReference>
<sequence length="25" mass="3012">YKFFIIFKIINNKSSELGMKKANNY</sequence>
<proteinExistence type="predicted"/>
<name>W1YFM1_9ZZZZ</name>
<comment type="caution">
    <text evidence="1">The sequence shown here is derived from an EMBL/GenBank/DDBJ whole genome shotgun (WGS) entry which is preliminary data.</text>
</comment>
<dbReference type="AlphaFoldDB" id="W1YFM1"/>